<evidence type="ECO:0000313" key="11">
    <source>
        <dbReference type="EMBL" id="CAB5028244.1"/>
    </source>
</evidence>
<dbReference type="PANTHER" id="PTHR23427:SF2">
    <property type="entry name" value="SURFEIT LOCUS PROTEIN 1"/>
    <property type="match status" value="1"/>
</dbReference>
<name>A0A6J6QMV4_9ZZZZ</name>
<dbReference type="EMBL" id="CAFBPS010000042">
    <property type="protein sequence ID" value="CAB5028244.1"/>
    <property type="molecule type" value="Genomic_DNA"/>
</dbReference>
<organism evidence="6">
    <name type="scientific">freshwater metagenome</name>
    <dbReference type="NCBI Taxonomy" id="449393"/>
    <lineage>
        <taxon>unclassified sequences</taxon>
        <taxon>metagenomes</taxon>
        <taxon>ecological metagenomes</taxon>
    </lineage>
</organism>
<dbReference type="EMBL" id="CAFBLJ010000014">
    <property type="protein sequence ID" value="CAB4860640.1"/>
    <property type="molecule type" value="Genomic_DNA"/>
</dbReference>
<keyword evidence="4 5" id="KW-0472">Membrane</keyword>
<dbReference type="PANTHER" id="PTHR23427">
    <property type="entry name" value="SURFEIT LOCUS PROTEIN"/>
    <property type="match status" value="1"/>
</dbReference>
<dbReference type="EMBL" id="CAFAAL010000020">
    <property type="protein sequence ID" value="CAB4796616.1"/>
    <property type="molecule type" value="Genomic_DNA"/>
</dbReference>
<feature type="transmembrane region" description="Helical" evidence="5">
    <location>
        <begin position="184"/>
        <end position="204"/>
    </location>
</feature>
<accession>A0A6J6QMV4</accession>
<reference evidence="6" key="1">
    <citation type="submission" date="2020-05" db="EMBL/GenBank/DDBJ databases">
        <authorList>
            <person name="Chiriac C."/>
            <person name="Salcher M."/>
            <person name="Ghai R."/>
            <person name="Kavagutti S V."/>
        </authorList>
    </citation>
    <scope>NUCLEOTIDE SEQUENCE</scope>
</reference>
<evidence type="ECO:0000256" key="3">
    <source>
        <dbReference type="ARBA" id="ARBA00022989"/>
    </source>
</evidence>
<dbReference type="AlphaFoldDB" id="A0A6J6QMV4"/>
<keyword evidence="2 5" id="KW-0812">Transmembrane</keyword>
<keyword evidence="3 5" id="KW-1133">Transmembrane helix</keyword>
<evidence type="ECO:0000256" key="2">
    <source>
        <dbReference type="ARBA" id="ARBA00022692"/>
    </source>
</evidence>
<evidence type="ECO:0000256" key="1">
    <source>
        <dbReference type="ARBA" id="ARBA00004370"/>
    </source>
</evidence>
<dbReference type="CDD" id="cd06662">
    <property type="entry name" value="SURF1"/>
    <property type="match status" value="1"/>
</dbReference>
<evidence type="ECO:0000313" key="8">
    <source>
        <dbReference type="EMBL" id="CAB4796616.1"/>
    </source>
</evidence>
<dbReference type="PROSITE" id="PS50895">
    <property type="entry name" value="SURF1"/>
    <property type="match status" value="1"/>
</dbReference>
<dbReference type="Pfam" id="PF02104">
    <property type="entry name" value="SURF1"/>
    <property type="match status" value="1"/>
</dbReference>
<proteinExistence type="predicted"/>
<evidence type="ECO:0000313" key="7">
    <source>
        <dbReference type="EMBL" id="CAB4766944.1"/>
    </source>
</evidence>
<evidence type="ECO:0000313" key="6">
    <source>
        <dbReference type="EMBL" id="CAB4713151.1"/>
    </source>
</evidence>
<gene>
    <name evidence="6" type="ORF">UFOPK2658_00530</name>
    <name evidence="7" type="ORF">UFOPK2880_00574</name>
    <name evidence="8" type="ORF">UFOPK3004_00401</name>
    <name evidence="9" type="ORF">UFOPK3304_00435</name>
    <name evidence="10" type="ORF">UFOPK3494_00260</name>
    <name evidence="11" type="ORF">UFOPK4134_00732</name>
</gene>
<evidence type="ECO:0000256" key="5">
    <source>
        <dbReference type="SAM" id="Phobius"/>
    </source>
</evidence>
<dbReference type="GO" id="GO:0016020">
    <property type="term" value="C:membrane"/>
    <property type="evidence" value="ECO:0007669"/>
    <property type="project" value="UniProtKB-SubCell"/>
</dbReference>
<dbReference type="InterPro" id="IPR002994">
    <property type="entry name" value="Surf1/Shy1"/>
</dbReference>
<protein>
    <submittedName>
        <fullName evidence="6">Unannotated protein</fullName>
    </submittedName>
</protein>
<evidence type="ECO:0000313" key="9">
    <source>
        <dbReference type="EMBL" id="CAB4860640.1"/>
    </source>
</evidence>
<dbReference type="InterPro" id="IPR045214">
    <property type="entry name" value="Surf1/Surf4"/>
</dbReference>
<sequence>MVNLSLWQFHRLDARKTFNSEVKERSSLSIVDVSTLDASDPLSVEWRPAGVTGTYLADEQVLILNRSQGGIAGMNVLTPLLLADGRAIIINRGFIALSATPPSAPTGPVEVVGTLRASEERTTGQATEASGELTEFFRLDINRLQQQIDPELIPVALVAERSQPADSSVLAPVSPPELSEGPHLSYAIQWLIFSTAVIVGWVLAVRKSIANRALTAPSA</sequence>
<comment type="subcellular location">
    <subcellularLocation>
        <location evidence="1">Membrane</location>
    </subcellularLocation>
</comment>
<dbReference type="EMBL" id="CAEZYH010000012">
    <property type="protein sequence ID" value="CAB4713151.1"/>
    <property type="molecule type" value="Genomic_DNA"/>
</dbReference>
<evidence type="ECO:0000256" key="4">
    <source>
        <dbReference type="ARBA" id="ARBA00023136"/>
    </source>
</evidence>
<dbReference type="EMBL" id="CAEZZP010000024">
    <property type="protein sequence ID" value="CAB4766944.1"/>
    <property type="molecule type" value="Genomic_DNA"/>
</dbReference>
<evidence type="ECO:0000313" key="10">
    <source>
        <dbReference type="EMBL" id="CAB4889900.1"/>
    </source>
</evidence>
<dbReference type="EMBL" id="CAFBMF010000009">
    <property type="protein sequence ID" value="CAB4889900.1"/>
    <property type="molecule type" value="Genomic_DNA"/>
</dbReference>